<name>A0A1X0XZ05_MYCSI</name>
<proteinExistence type="predicted"/>
<reference evidence="2 3" key="1">
    <citation type="submission" date="2017-03" db="EMBL/GenBank/DDBJ databases">
        <title>Genomic insights into Mycobacterium simiae human colonization.</title>
        <authorList>
            <person name="Steffani J.L."/>
            <person name="Brunck M.E."/>
            <person name="Cruz E."/>
            <person name="Montiel R."/>
            <person name="Barona F."/>
        </authorList>
    </citation>
    <scope>NUCLEOTIDE SEQUENCE [LARGE SCALE GENOMIC DNA]</scope>
    <source>
        <strain evidence="2 3">MsiGto</strain>
    </source>
</reference>
<gene>
    <name evidence="2" type="ORF">B5M45_20945</name>
</gene>
<dbReference type="EMBL" id="MZZM01000025">
    <property type="protein sequence ID" value="ORJ58038.1"/>
    <property type="molecule type" value="Genomic_DNA"/>
</dbReference>
<evidence type="ECO:0000256" key="1">
    <source>
        <dbReference type="SAM" id="SignalP"/>
    </source>
</evidence>
<organism evidence="2 3">
    <name type="scientific">Mycobacterium simiae</name>
    <name type="common">Mycobacterium habana</name>
    <dbReference type="NCBI Taxonomy" id="1784"/>
    <lineage>
        <taxon>Bacteria</taxon>
        <taxon>Bacillati</taxon>
        <taxon>Actinomycetota</taxon>
        <taxon>Actinomycetes</taxon>
        <taxon>Mycobacteriales</taxon>
        <taxon>Mycobacteriaceae</taxon>
        <taxon>Mycobacterium</taxon>
        <taxon>Mycobacterium simiae complex</taxon>
    </lineage>
</organism>
<dbReference type="AlphaFoldDB" id="A0A1X0XZ05"/>
<dbReference type="STRING" id="1784.VC42_25420"/>
<dbReference type="PROSITE" id="PS51257">
    <property type="entry name" value="PROKAR_LIPOPROTEIN"/>
    <property type="match status" value="1"/>
</dbReference>
<feature type="chain" id="PRO_5038399392" evidence="1">
    <location>
        <begin position="21"/>
        <end position="227"/>
    </location>
</feature>
<protein>
    <submittedName>
        <fullName evidence="2">Sensor domain-containing protein</fullName>
    </submittedName>
</protein>
<evidence type="ECO:0000313" key="2">
    <source>
        <dbReference type="EMBL" id="ORJ58038.1"/>
    </source>
</evidence>
<comment type="caution">
    <text evidence="2">The sequence shown here is derived from an EMBL/GenBank/DDBJ whole genome shotgun (WGS) entry which is preliminary data.</text>
</comment>
<feature type="signal peptide" evidence="1">
    <location>
        <begin position="1"/>
        <end position="20"/>
    </location>
</feature>
<keyword evidence="3" id="KW-1185">Reference proteome</keyword>
<evidence type="ECO:0000313" key="3">
    <source>
        <dbReference type="Proteomes" id="UP000193040"/>
    </source>
</evidence>
<sequence length="227" mass="23929">MARHLWGIAASVLIAAALCACTTSVSGRAVRAPGQSPSASPRSASPAFAPIPARDLLLQDGDSTPLGPATAMPVGATYFTSVTPPECAAALLFKGSPLPPPRSADHAESSYQLAGPALYAESIDNYDKKLNPHEVVWKSFGAVSKCRAAAVGHSPQGDFQPMRLSHFTIASDGVLVWTMTRADWTCDYGLVVLTRTVLLASVCDAKSGFPMAEWASKRRAQLDSRTT</sequence>
<dbReference type="RefSeq" id="WP_061559265.1">
    <property type="nucleotide sequence ID" value="NZ_JASWDE010000006.1"/>
</dbReference>
<keyword evidence="1" id="KW-0732">Signal</keyword>
<dbReference type="Proteomes" id="UP000193040">
    <property type="component" value="Unassembled WGS sequence"/>
</dbReference>
<accession>A0A1X0XZ05</accession>